<dbReference type="EMBL" id="JAHWDF010000004">
    <property type="protein sequence ID" value="MBW2961264.1"/>
    <property type="molecule type" value="Genomic_DNA"/>
</dbReference>
<sequence>MNGKTYVRNFHAYVSGDKVRIVNAYDTKDELLAYTSYTQFSYNGNTYNSAIELMAAIALPLFRKLGDSSDGNGGVINNSNNIKITRRSVWINWNSPGHRDLKVATRISSSAPFIVSGNELVIYQMYKNATMYQVENYNPEIHLWIFKPGKGTYGYGATPVAVNDLLYIGYTRKNFQNIEYNLGEIGNVPISLYINEGTDKYTTNQDVYNIFKCKRLGETFTYVFIGTDKYLIGNIENGLQTDEVFEEEFNLLTGETIFPPQPTDNVTYQDYNSSLYDRHDFILTDVIANASNQFSGANFYLIEADQESTPYHFAVKNSLAGRFTDFAIQIINASGQRQDLKAFDFEYNGYKIWKLPNITNYSDLQNNPFQVWFYNDSSIRYDIEQDLTHSQQQQAQENIGLISDEIPDWTSEAENEINF</sequence>
<keyword evidence="2" id="KW-1185">Reference proteome</keyword>
<organism evidence="1 2">
    <name type="scientific">Mesonia aestuariivivens</name>
    <dbReference type="NCBI Taxonomy" id="2796128"/>
    <lineage>
        <taxon>Bacteria</taxon>
        <taxon>Pseudomonadati</taxon>
        <taxon>Bacteroidota</taxon>
        <taxon>Flavobacteriia</taxon>
        <taxon>Flavobacteriales</taxon>
        <taxon>Flavobacteriaceae</taxon>
        <taxon>Mesonia</taxon>
    </lineage>
</organism>
<evidence type="ECO:0000313" key="2">
    <source>
        <dbReference type="Proteomes" id="UP000719267"/>
    </source>
</evidence>
<dbReference type="RefSeq" id="WP_219039544.1">
    <property type="nucleotide sequence ID" value="NZ_JAHWDF010000004.1"/>
</dbReference>
<proteinExistence type="predicted"/>
<name>A0ABS6W0I1_9FLAO</name>
<dbReference type="Proteomes" id="UP000719267">
    <property type="component" value="Unassembled WGS sequence"/>
</dbReference>
<evidence type="ECO:0000313" key="1">
    <source>
        <dbReference type="EMBL" id="MBW2961264.1"/>
    </source>
</evidence>
<accession>A0ABS6W0I1</accession>
<gene>
    <name evidence="1" type="ORF">KW502_05580</name>
</gene>
<protein>
    <submittedName>
        <fullName evidence="1">Uncharacterized protein</fullName>
    </submittedName>
</protein>
<reference evidence="1 2" key="1">
    <citation type="submission" date="2021-07" db="EMBL/GenBank/DDBJ databases">
        <title>Mesonia aestuariivivens sp. nov., isolated from a tidal flat.</title>
        <authorList>
            <person name="Kim Y.-O."/>
            <person name="Yoon J.-H."/>
        </authorList>
    </citation>
    <scope>NUCLEOTIDE SEQUENCE [LARGE SCALE GENOMIC DNA]</scope>
    <source>
        <strain evidence="1 2">JHPTF-M18</strain>
    </source>
</reference>
<comment type="caution">
    <text evidence="1">The sequence shown here is derived from an EMBL/GenBank/DDBJ whole genome shotgun (WGS) entry which is preliminary data.</text>
</comment>